<reference evidence="1" key="1">
    <citation type="submission" date="2020-12" db="EMBL/GenBank/DDBJ databases">
        <title>Genomic characterization of non-nitrogen-fixing Frankia strains.</title>
        <authorList>
            <person name="Carlos-Shanley C."/>
            <person name="Guerra T."/>
            <person name="Hahn D."/>
        </authorList>
    </citation>
    <scope>NUCLEOTIDE SEQUENCE</scope>
    <source>
        <strain evidence="1">CN6</strain>
    </source>
</reference>
<gene>
    <name evidence="1" type="ORF">I7412_17850</name>
</gene>
<dbReference type="RefSeq" id="WP_203005197.1">
    <property type="nucleotide sequence ID" value="NZ_JADWYU010000193.1"/>
</dbReference>
<dbReference type="EMBL" id="JAEACQ010000201">
    <property type="protein sequence ID" value="MBL7628987.1"/>
    <property type="molecule type" value="Genomic_DNA"/>
</dbReference>
<keyword evidence="2" id="KW-1185">Reference proteome</keyword>
<comment type="caution">
    <text evidence="1">The sequence shown here is derived from an EMBL/GenBank/DDBJ whole genome shotgun (WGS) entry which is preliminary data.</text>
</comment>
<name>A0A937RF04_9ACTN</name>
<accession>A0A937RF04</accession>
<protein>
    <submittedName>
        <fullName evidence="1">Uncharacterized protein</fullName>
    </submittedName>
</protein>
<organism evidence="1 2">
    <name type="scientific">Frankia nepalensis</name>
    <dbReference type="NCBI Taxonomy" id="1836974"/>
    <lineage>
        <taxon>Bacteria</taxon>
        <taxon>Bacillati</taxon>
        <taxon>Actinomycetota</taxon>
        <taxon>Actinomycetes</taxon>
        <taxon>Frankiales</taxon>
        <taxon>Frankiaceae</taxon>
        <taxon>Frankia</taxon>
    </lineage>
</organism>
<dbReference type="AlphaFoldDB" id="A0A937RF04"/>
<proteinExistence type="predicted"/>
<evidence type="ECO:0000313" key="1">
    <source>
        <dbReference type="EMBL" id="MBL7628987.1"/>
    </source>
</evidence>
<dbReference type="Proteomes" id="UP000604475">
    <property type="component" value="Unassembled WGS sequence"/>
</dbReference>
<sequence>MEKMESRFLLELSSKSAERAEDLVGLLGNLVVRRAPDDVSLHGLPAWLSTAFAPASTDSEASEWVALWRAATPAEKGALEVNHGWEFGEWIHWFSTQNELWEIRSAELTESGGVEVLVEHVDDPFPVQALEWLVDVAGYRVASVIVSRESGPLNVD</sequence>
<evidence type="ECO:0000313" key="2">
    <source>
        <dbReference type="Proteomes" id="UP000604475"/>
    </source>
</evidence>